<evidence type="ECO:0000313" key="9">
    <source>
        <dbReference type="Proteomes" id="UP000030854"/>
    </source>
</evidence>
<dbReference type="AlphaFoldDB" id="A0A0B1P934"/>
<dbReference type="PROSITE" id="PS00036">
    <property type="entry name" value="BZIP_BASIC"/>
    <property type="match status" value="1"/>
</dbReference>
<evidence type="ECO:0000259" key="7">
    <source>
        <dbReference type="PROSITE" id="PS50217"/>
    </source>
</evidence>
<dbReference type="PANTHER" id="PTHR13044:SF14">
    <property type="entry name" value="CRYPTOCEPHAL, ISOFORM A"/>
    <property type="match status" value="1"/>
</dbReference>
<evidence type="ECO:0000256" key="3">
    <source>
        <dbReference type="ARBA" id="ARBA00023125"/>
    </source>
</evidence>
<evidence type="ECO:0000256" key="5">
    <source>
        <dbReference type="ARBA" id="ARBA00023242"/>
    </source>
</evidence>
<sequence length="247" mass="28014">MSYSNSNSDVLEYIASLNRVPSEPDSNTSGIDQFNLDNSLAMFSNTQYFHFDLSHEVDLQQSGFTPAADPNGSIQEFSYPKFESFSKVFDRQGTGNNNIDALVNNAADSYHSTSPTGCVDSFGTPRKVLCVTSPSSCTDINEISRQSAEEDKRRRNTAASARFRVKKKQREQALEKSAKEMSDKVAKLESHIKMLETENKWLKDLITDKNQHWLREDKVKTLTQWKHQKQKLSSEQKRDGVETDVKS</sequence>
<feature type="region of interest" description="Disordered" evidence="6">
    <location>
        <begin position="145"/>
        <end position="179"/>
    </location>
</feature>
<dbReference type="GO" id="GO:0001228">
    <property type="term" value="F:DNA-binding transcription activator activity, RNA polymerase II-specific"/>
    <property type="evidence" value="ECO:0007669"/>
    <property type="project" value="TreeGrafter"/>
</dbReference>
<evidence type="ECO:0000256" key="2">
    <source>
        <dbReference type="ARBA" id="ARBA00023015"/>
    </source>
</evidence>
<dbReference type="HOGENOM" id="CLU_056562_0_0_1"/>
<reference evidence="8 9" key="1">
    <citation type="journal article" date="2014" name="BMC Genomics">
        <title>Adaptive genomic structural variation in the grape powdery mildew pathogen, Erysiphe necator.</title>
        <authorList>
            <person name="Jones L."/>
            <person name="Riaz S."/>
            <person name="Morales-Cruz A."/>
            <person name="Amrine K.C."/>
            <person name="McGuire B."/>
            <person name="Gubler W.D."/>
            <person name="Walker M.A."/>
            <person name="Cantu D."/>
        </authorList>
    </citation>
    <scope>NUCLEOTIDE SEQUENCE [LARGE SCALE GENOMIC DNA]</scope>
    <source>
        <strain evidence="9">c</strain>
    </source>
</reference>
<dbReference type="Gene3D" id="1.20.5.170">
    <property type="match status" value="1"/>
</dbReference>
<evidence type="ECO:0000256" key="4">
    <source>
        <dbReference type="ARBA" id="ARBA00023163"/>
    </source>
</evidence>
<keyword evidence="5" id="KW-0539">Nucleus</keyword>
<keyword evidence="2" id="KW-0805">Transcription regulation</keyword>
<evidence type="ECO:0000256" key="6">
    <source>
        <dbReference type="SAM" id="MobiDB-lite"/>
    </source>
</evidence>
<dbReference type="Proteomes" id="UP000030854">
    <property type="component" value="Unassembled WGS sequence"/>
</dbReference>
<comment type="caution">
    <text evidence="8">The sequence shown here is derived from an EMBL/GenBank/DDBJ whole genome shotgun (WGS) entry which is preliminary data.</text>
</comment>
<dbReference type="PROSITE" id="PS50217">
    <property type="entry name" value="BZIP"/>
    <property type="match status" value="1"/>
</dbReference>
<protein>
    <submittedName>
        <fullName evidence="8">Putative regulatory protein cys-3</fullName>
    </submittedName>
</protein>
<feature type="compositionally biased region" description="Basic and acidic residues" evidence="6">
    <location>
        <begin position="170"/>
        <end position="179"/>
    </location>
</feature>
<dbReference type="PANTHER" id="PTHR13044">
    <property type="entry name" value="ACTIVATING TRANSCRIPTION FACTOR ATF 4/5"/>
    <property type="match status" value="1"/>
</dbReference>
<dbReference type="STRING" id="52586.A0A0B1P934"/>
<keyword evidence="9" id="KW-1185">Reference proteome</keyword>
<dbReference type="Pfam" id="PF07716">
    <property type="entry name" value="bZIP_2"/>
    <property type="match status" value="1"/>
</dbReference>
<dbReference type="SUPFAM" id="SSF57959">
    <property type="entry name" value="Leucine zipper domain"/>
    <property type="match status" value="1"/>
</dbReference>
<dbReference type="CDD" id="cd14705">
    <property type="entry name" value="bZIP_Zip1"/>
    <property type="match status" value="1"/>
</dbReference>
<feature type="domain" description="BZIP" evidence="7">
    <location>
        <begin position="146"/>
        <end position="209"/>
    </location>
</feature>
<keyword evidence="3" id="KW-0238">DNA-binding</keyword>
<evidence type="ECO:0000256" key="1">
    <source>
        <dbReference type="ARBA" id="ARBA00004123"/>
    </source>
</evidence>
<dbReference type="OMA" id="IERDIWA"/>
<name>A0A0B1P934_UNCNE</name>
<dbReference type="GO" id="GO:0005634">
    <property type="term" value="C:nucleus"/>
    <property type="evidence" value="ECO:0007669"/>
    <property type="project" value="UniProtKB-SubCell"/>
</dbReference>
<dbReference type="GO" id="GO:0000977">
    <property type="term" value="F:RNA polymerase II transcription regulatory region sequence-specific DNA binding"/>
    <property type="evidence" value="ECO:0007669"/>
    <property type="project" value="TreeGrafter"/>
</dbReference>
<evidence type="ECO:0000313" key="8">
    <source>
        <dbReference type="EMBL" id="KHJ33471.1"/>
    </source>
</evidence>
<dbReference type="OrthoDB" id="1939598at2759"/>
<proteinExistence type="predicted"/>
<gene>
    <name evidence="8" type="ORF">EV44_g2242</name>
</gene>
<keyword evidence="4" id="KW-0804">Transcription</keyword>
<dbReference type="FunFam" id="1.20.5.170:FF:000075">
    <property type="entry name" value="BZIP transcription factor (MetR)"/>
    <property type="match status" value="1"/>
</dbReference>
<dbReference type="InterPro" id="IPR004827">
    <property type="entry name" value="bZIP"/>
</dbReference>
<dbReference type="EMBL" id="JNVN01001412">
    <property type="protein sequence ID" value="KHJ33471.1"/>
    <property type="molecule type" value="Genomic_DNA"/>
</dbReference>
<comment type="subcellular location">
    <subcellularLocation>
        <location evidence="1">Nucleus</location>
    </subcellularLocation>
</comment>
<feature type="compositionally biased region" description="Basic and acidic residues" evidence="6">
    <location>
        <begin position="232"/>
        <end position="247"/>
    </location>
</feature>
<accession>A0A0B1P934</accession>
<feature type="region of interest" description="Disordered" evidence="6">
    <location>
        <begin position="224"/>
        <end position="247"/>
    </location>
</feature>
<organism evidence="8 9">
    <name type="scientific">Uncinula necator</name>
    <name type="common">Grape powdery mildew</name>
    <dbReference type="NCBI Taxonomy" id="52586"/>
    <lineage>
        <taxon>Eukaryota</taxon>
        <taxon>Fungi</taxon>
        <taxon>Dikarya</taxon>
        <taxon>Ascomycota</taxon>
        <taxon>Pezizomycotina</taxon>
        <taxon>Leotiomycetes</taxon>
        <taxon>Erysiphales</taxon>
        <taxon>Erysiphaceae</taxon>
        <taxon>Erysiphe</taxon>
    </lineage>
</organism>
<dbReference type="InterPro" id="IPR046347">
    <property type="entry name" value="bZIP_sf"/>
</dbReference>